<organism evidence="2 3">
    <name type="scientific">Xylanimonas allomyrinae</name>
    <dbReference type="NCBI Taxonomy" id="2509459"/>
    <lineage>
        <taxon>Bacteria</taxon>
        <taxon>Bacillati</taxon>
        <taxon>Actinomycetota</taxon>
        <taxon>Actinomycetes</taxon>
        <taxon>Micrococcales</taxon>
        <taxon>Promicromonosporaceae</taxon>
        <taxon>Xylanimonas</taxon>
    </lineage>
</organism>
<evidence type="ECO:0000259" key="1">
    <source>
        <dbReference type="SMART" id="SM00824"/>
    </source>
</evidence>
<dbReference type="AlphaFoldDB" id="A0A4P6ENF4"/>
<reference evidence="2 3" key="1">
    <citation type="submission" date="2019-01" db="EMBL/GenBank/DDBJ databases">
        <title>Genome sequencing of strain 2JSPR-7.</title>
        <authorList>
            <person name="Heo J."/>
            <person name="Kim S.-J."/>
            <person name="Kim J.-S."/>
            <person name="Hong S.-B."/>
            <person name="Kwon S.-W."/>
        </authorList>
    </citation>
    <scope>NUCLEOTIDE SEQUENCE [LARGE SCALE GENOMIC DNA]</scope>
    <source>
        <strain evidence="2 3">2JSPR-7</strain>
    </source>
</reference>
<protein>
    <submittedName>
        <fullName evidence="2">Alpha/beta fold hydrolase</fullName>
    </submittedName>
</protein>
<dbReference type="SUPFAM" id="SSF53474">
    <property type="entry name" value="alpha/beta-Hydrolases"/>
    <property type="match status" value="1"/>
</dbReference>
<gene>
    <name evidence="2" type="ORF">ET495_05920</name>
</gene>
<dbReference type="KEGG" id="xyl:ET495_05920"/>
<dbReference type="Proteomes" id="UP000291758">
    <property type="component" value="Chromosome"/>
</dbReference>
<dbReference type="EMBL" id="CP035495">
    <property type="protein sequence ID" value="QAY62859.1"/>
    <property type="molecule type" value="Genomic_DNA"/>
</dbReference>
<dbReference type="InterPro" id="IPR029058">
    <property type="entry name" value="AB_hydrolase_fold"/>
</dbReference>
<dbReference type="Gene3D" id="3.40.50.1820">
    <property type="entry name" value="alpha/beta hydrolase"/>
    <property type="match status" value="1"/>
</dbReference>
<dbReference type="RefSeq" id="WP_129203400.1">
    <property type="nucleotide sequence ID" value="NZ_CP035495.1"/>
</dbReference>
<dbReference type="PANTHER" id="PTHR37017">
    <property type="entry name" value="AB HYDROLASE-1 DOMAIN-CONTAINING PROTEIN-RELATED"/>
    <property type="match status" value="1"/>
</dbReference>
<dbReference type="Pfam" id="PF12697">
    <property type="entry name" value="Abhydrolase_6"/>
    <property type="match status" value="1"/>
</dbReference>
<proteinExistence type="predicted"/>
<dbReference type="OrthoDB" id="9773549at2"/>
<evidence type="ECO:0000313" key="2">
    <source>
        <dbReference type="EMBL" id="QAY62859.1"/>
    </source>
</evidence>
<dbReference type="SMART" id="SM00824">
    <property type="entry name" value="PKS_TE"/>
    <property type="match status" value="1"/>
</dbReference>
<keyword evidence="3" id="KW-1185">Reference proteome</keyword>
<feature type="domain" description="Thioesterase TesA-like" evidence="1">
    <location>
        <begin position="19"/>
        <end position="234"/>
    </location>
</feature>
<accession>A0A4P6ENF4</accession>
<dbReference type="InterPro" id="IPR000073">
    <property type="entry name" value="AB_hydrolase_1"/>
</dbReference>
<keyword evidence="2" id="KW-0378">Hydrolase</keyword>
<dbReference type="InterPro" id="IPR052897">
    <property type="entry name" value="Sec-Metab_Biosynth_Hydrolase"/>
</dbReference>
<dbReference type="InterPro" id="IPR020802">
    <property type="entry name" value="TesA-like"/>
</dbReference>
<evidence type="ECO:0000313" key="3">
    <source>
        <dbReference type="Proteomes" id="UP000291758"/>
    </source>
</evidence>
<name>A0A4P6ENF4_9MICO</name>
<dbReference type="PANTHER" id="PTHR37017:SF11">
    <property type="entry name" value="ESTERASE_LIPASE_THIOESTERASE DOMAIN-CONTAINING PROTEIN"/>
    <property type="match status" value="1"/>
</dbReference>
<sequence length="236" mass="25243">MDIILVPGFWLDASAWDDVAPLVVAAGHDVHALTLPGLAPGEDRSRVHLEDHVEAVVAAVDDVPGERKVVLVGHSAGGGLAYNAAGRRPERVARVVYVDSGPMGEGQAVGSDLDPAVIDHELPPWDEFEPADLVDLTDDLRAAFRERALPQPGHTVREGHHHPGDPAARRAVPATVIACEFPAAQIRALMAQDHPYVRELAHVDDVEIVDLPTGHWPMLTKPAELAAAILAAVERD</sequence>
<dbReference type="GO" id="GO:0016787">
    <property type="term" value="F:hydrolase activity"/>
    <property type="evidence" value="ECO:0007669"/>
    <property type="project" value="UniProtKB-KW"/>
</dbReference>